<organism evidence="1 2">
    <name type="scientific">Marinobacter zhejiangensis</name>
    <dbReference type="NCBI Taxonomy" id="488535"/>
    <lineage>
        <taxon>Bacteria</taxon>
        <taxon>Pseudomonadati</taxon>
        <taxon>Pseudomonadota</taxon>
        <taxon>Gammaproteobacteria</taxon>
        <taxon>Pseudomonadales</taxon>
        <taxon>Marinobacteraceae</taxon>
        <taxon>Marinobacter</taxon>
    </lineage>
</organism>
<proteinExistence type="predicted"/>
<gene>
    <name evidence="1" type="ORF">SAMN04487963_0938</name>
</gene>
<dbReference type="STRING" id="488535.SAMN04487963_0938"/>
<keyword evidence="2" id="KW-1185">Reference proteome</keyword>
<sequence length="270" mass="29880">MTTTGRVYDEAKHLPAIIPTDNQVWITMVRPFLLSLALLSGSFPIVSLSAEQLTVLAIEYPPYTSAKALAGGTAFDLLREQLSASGLEVRPQFVPPARASYYLERGQWCASFYPPAVMQTNIEIHRLSEQGVRLGLFRRQQPEAFSWQRLAELDGRRVAILRRSGTHSLLLDQLREAGLVPVFTESVLQGFRMLSERRVDLVFGDQLSGQHAIREAGLDGSQFQFSEAALLTVPLQIFINSDCPPARVAAEHLTAFRLSEQETPAAGTAD</sequence>
<protein>
    <submittedName>
        <fullName evidence="1">Polar amino acid transport system substrate-binding protein</fullName>
    </submittedName>
</protein>
<evidence type="ECO:0000313" key="1">
    <source>
        <dbReference type="EMBL" id="SFL99891.1"/>
    </source>
</evidence>
<reference evidence="2" key="1">
    <citation type="submission" date="2016-10" db="EMBL/GenBank/DDBJ databases">
        <authorList>
            <person name="Varghese N."/>
            <person name="Submissions S."/>
        </authorList>
    </citation>
    <scope>NUCLEOTIDE SEQUENCE [LARGE SCALE GENOMIC DNA]</scope>
    <source>
        <strain evidence="2">CGMCC 1.7061</strain>
    </source>
</reference>
<evidence type="ECO:0000313" key="2">
    <source>
        <dbReference type="Proteomes" id="UP000198519"/>
    </source>
</evidence>
<dbReference type="Gene3D" id="3.40.190.10">
    <property type="entry name" value="Periplasmic binding protein-like II"/>
    <property type="match status" value="1"/>
</dbReference>
<dbReference type="AlphaFoldDB" id="A0A1I4M9C4"/>
<name>A0A1I4M9C4_9GAMM</name>
<dbReference type="EMBL" id="FOUE01000001">
    <property type="protein sequence ID" value="SFL99891.1"/>
    <property type="molecule type" value="Genomic_DNA"/>
</dbReference>
<dbReference type="SUPFAM" id="SSF53850">
    <property type="entry name" value="Periplasmic binding protein-like II"/>
    <property type="match status" value="1"/>
</dbReference>
<dbReference type="Proteomes" id="UP000198519">
    <property type="component" value="Unassembled WGS sequence"/>
</dbReference>
<accession>A0A1I4M9C4</accession>